<keyword evidence="2" id="KW-0964">Secreted</keyword>
<gene>
    <name evidence="3" type="ORF">D3874_15050</name>
</gene>
<comment type="subcellular location">
    <subcellularLocation>
        <location evidence="1">Secreted</location>
    </subcellularLocation>
</comment>
<evidence type="ECO:0000313" key="4">
    <source>
        <dbReference type="Proteomes" id="UP000284605"/>
    </source>
</evidence>
<dbReference type="Proteomes" id="UP000284605">
    <property type="component" value="Unassembled WGS sequence"/>
</dbReference>
<dbReference type="Pfam" id="PF00353">
    <property type="entry name" value="HemolysinCabind"/>
    <property type="match status" value="9"/>
</dbReference>
<dbReference type="SUPFAM" id="SSF51120">
    <property type="entry name" value="beta-Roll"/>
    <property type="match status" value="8"/>
</dbReference>
<comment type="caution">
    <text evidence="3">The sequence shown here is derived from an EMBL/GenBank/DDBJ whole genome shotgun (WGS) entry which is preliminary data.</text>
</comment>
<name>A0A418WDZ2_9PROT</name>
<dbReference type="InterPro" id="IPR018511">
    <property type="entry name" value="Hemolysin-typ_Ca-bd_CS"/>
</dbReference>
<dbReference type="InterPro" id="IPR011049">
    <property type="entry name" value="Serralysin-like_metalloprot_C"/>
</dbReference>
<evidence type="ECO:0008006" key="5">
    <source>
        <dbReference type="Google" id="ProtNLM"/>
    </source>
</evidence>
<dbReference type="EMBL" id="QYUK01000011">
    <property type="protein sequence ID" value="RJF88169.1"/>
    <property type="molecule type" value="Genomic_DNA"/>
</dbReference>
<evidence type="ECO:0000313" key="3">
    <source>
        <dbReference type="EMBL" id="RJF88169.1"/>
    </source>
</evidence>
<dbReference type="OrthoDB" id="7233828at2"/>
<proteinExistence type="predicted"/>
<protein>
    <recommendedName>
        <fullName evidence="5">Calcium-binding protein</fullName>
    </recommendedName>
</protein>
<dbReference type="PROSITE" id="PS00330">
    <property type="entry name" value="HEMOLYSIN_CALCIUM"/>
    <property type="match status" value="10"/>
</dbReference>
<dbReference type="InterPro" id="IPR050557">
    <property type="entry name" value="RTX_toxin/Mannuronan_C5-epim"/>
</dbReference>
<evidence type="ECO:0000256" key="2">
    <source>
        <dbReference type="ARBA" id="ARBA00022525"/>
    </source>
</evidence>
<dbReference type="PANTHER" id="PTHR38340">
    <property type="entry name" value="S-LAYER PROTEIN"/>
    <property type="match status" value="1"/>
</dbReference>
<dbReference type="GO" id="GO:0005576">
    <property type="term" value="C:extracellular region"/>
    <property type="evidence" value="ECO:0007669"/>
    <property type="project" value="UniProtKB-SubCell"/>
</dbReference>
<dbReference type="Gene3D" id="2.150.10.10">
    <property type="entry name" value="Serralysin-like metalloprotease, C-terminal"/>
    <property type="match status" value="7"/>
</dbReference>
<dbReference type="PANTHER" id="PTHR38340:SF1">
    <property type="entry name" value="S-LAYER PROTEIN"/>
    <property type="match status" value="1"/>
</dbReference>
<keyword evidence="4" id="KW-1185">Reference proteome</keyword>
<accession>A0A418WDZ2</accession>
<dbReference type="PRINTS" id="PR00313">
    <property type="entry name" value="CABNDNGRPT"/>
</dbReference>
<evidence type="ECO:0000256" key="1">
    <source>
        <dbReference type="ARBA" id="ARBA00004613"/>
    </source>
</evidence>
<reference evidence="3 4" key="1">
    <citation type="submission" date="2018-09" db="EMBL/GenBank/DDBJ databases">
        <authorList>
            <person name="Zhu H."/>
        </authorList>
    </citation>
    <scope>NUCLEOTIDE SEQUENCE [LARGE SCALE GENOMIC DNA]</scope>
    <source>
        <strain evidence="3 4">K1W22B-8</strain>
    </source>
</reference>
<dbReference type="GO" id="GO:0005509">
    <property type="term" value="F:calcium ion binding"/>
    <property type="evidence" value="ECO:0007669"/>
    <property type="project" value="InterPro"/>
</dbReference>
<organism evidence="3 4">
    <name type="scientific">Oleomonas cavernae</name>
    <dbReference type="NCBI Taxonomy" id="2320859"/>
    <lineage>
        <taxon>Bacteria</taxon>
        <taxon>Pseudomonadati</taxon>
        <taxon>Pseudomonadota</taxon>
        <taxon>Alphaproteobacteria</taxon>
        <taxon>Acetobacterales</taxon>
        <taxon>Acetobacteraceae</taxon>
        <taxon>Oleomonas</taxon>
    </lineage>
</organism>
<dbReference type="InterPro" id="IPR001343">
    <property type="entry name" value="Hemolysn_Ca-bd"/>
</dbReference>
<dbReference type="RefSeq" id="WP_119778805.1">
    <property type="nucleotide sequence ID" value="NZ_QYUK01000011.1"/>
</dbReference>
<sequence>MTTASFDPASGVLTVTGGSAADSITISRDAAGVILVNGGAIVVTGGTPTVANTALIEVSGLVGNDTVALDESNGALPRATLVAGSGHDTEAGGSGSDTLLGDSGNDILLGKGGFDLLFGGDGNDTLTGGDADDQLFGEGGNDRMIWNPGDDTDLFEGGLGTDTAEVNGGNGAEVFVITANGTRVRFDRVDPAPFALDIGTTENLVVHANGGDDSVTASGNLAALIGLTIDGGAGNDTLAGGNGADLLIGGDGNDVVTGVQGNDHALLGAGDDRFVWNPGDGSDAVEGEDGVDALDFNASNGNENIAISADGRRTLITRDIGAITMDLLDVETINIDALGGNDTIAVGVLSATPVAQVVIELAASGGTAADGLADQVTIDGTTRNDTISVAGSGGTLSVAGLSALVTIAHSEAIDGLTIRAGAGSDTVTAAALPGGNTSLLLDGGTGNDTLIGSAGADILLGGDGNDLISGRQGTDVALMGAGNDVFTWSPGDSSDTVEGQDGTDTLDFFASAANENIDIAANGGRVRLFRDIANITMDMNDVERITQHALGGVDTTVINDLSGTDITQLTIDLAGTIGGTAGDGQIDTVIANVTAGDDAVSLRGSNGTAIVEGLAYSITVAHAEAADRIIVNGLGGADTLNAASLAASAMALILDGGAGDDTLTGGGGADQLFGGDDNDVLVGGGGSDQLFGLAGTDRMIWNPGDGTDLMEGGDGADTAEVNGGDGAESFTITANGTRVRFDRVDAAPFSLDIGTTERLVLDAGGGGDLISAAGNLAALISLTIDGGAGDDTILAGNGADVILGGDGNDFIDGQQGNDVALLGAGNDVFHWDPGDGSDIVEGQDGTDTLDFFASAANENIDIAANGGRVRLFRDIGNIIMDMNDIERIAVHALGGTDSTVINDLSGTDVTQVAIDLAGTIGGSAGDGLADTVIANGSAGDDTVDLHGNNGTAVAEGLAASITVSHAEAIDRLVVNGLGGADTLDAASLTASAIALTLDGGADNDTLTGGGGGDLLLGGDGDDIVTGKRGNDLAFLGAGNDRFAWSVGDGVDTVEGQAGADQLDLGGSAPAQAFGLFANGGRVVVQDDNAGAILDIDDIETVALTLLGGPDTVTVDDLAGTDVTRVAIDLAATPGGALGDGQVDRITINGTVGDDVVELGAEGGGVIALGLAAAVAITHAEAGDQILVNGDSGVDFLSATAPAANGGQFIFDGGTGNDIIIGGAGNDVIIGAAGADNLDGGTGIDTLDYRQSADAVTIDIRLNTATGGDAISDTIARFENVLGSDLADTITGSAGVNLLDGGQGNDALSALGGNDTLDGDIGNDLLTGGAGLDTLIGGTGADLFIYVAAADSAVSAQDLITDFHRSHHDKIDVTAIDANTVLAGDQSFSFINTAAFGGNRGELRIAYGTDSATVSGDINGDGTADFAITLAGIDAAHALAVSDFLL</sequence>